<protein>
    <submittedName>
        <fullName evidence="2">Uncharacterized protein</fullName>
    </submittedName>
</protein>
<organism evidence="2">
    <name type="scientific">Cyprideis torosa</name>
    <dbReference type="NCBI Taxonomy" id="163714"/>
    <lineage>
        <taxon>Eukaryota</taxon>
        <taxon>Metazoa</taxon>
        <taxon>Ecdysozoa</taxon>
        <taxon>Arthropoda</taxon>
        <taxon>Crustacea</taxon>
        <taxon>Oligostraca</taxon>
        <taxon>Ostracoda</taxon>
        <taxon>Podocopa</taxon>
        <taxon>Podocopida</taxon>
        <taxon>Cytherocopina</taxon>
        <taxon>Cytheroidea</taxon>
        <taxon>Cytherideidae</taxon>
        <taxon>Cyprideis</taxon>
    </lineage>
</organism>
<feature type="compositionally biased region" description="Low complexity" evidence="1">
    <location>
        <begin position="54"/>
        <end position="65"/>
    </location>
</feature>
<proteinExistence type="predicted"/>
<accession>A0A7R8WMD1</accession>
<evidence type="ECO:0000256" key="1">
    <source>
        <dbReference type="SAM" id="MobiDB-lite"/>
    </source>
</evidence>
<feature type="region of interest" description="Disordered" evidence="1">
    <location>
        <begin position="54"/>
        <end position="77"/>
    </location>
</feature>
<reference evidence="2" key="1">
    <citation type="submission" date="2020-11" db="EMBL/GenBank/DDBJ databases">
        <authorList>
            <person name="Tran Van P."/>
        </authorList>
    </citation>
    <scope>NUCLEOTIDE SEQUENCE</scope>
</reference>
<sequence>MQLSKVLHLTQCPMEAQASHYFSISRSLFSGSMNSILTYMVILVQFKVSFMSTDKSSSEDSNSTEPGNHTGPAIGTI</sequence>
<dbReference type="OrthoDB" id="6366728at2759"/>
<dbReference type="AlphaFoldDB" id="A0A7R8WMD1"/>
<name>A0A7R8WMD1_9CRUS</name>
<dbReference type="EMBL" id="OB668736">
    <property type="protein sequence ID" value="CAD7234449.1"/>
    <property type="molecule type" value="Genomic_DNA"/>
</dbReference>
<evidence type="ECO:0000313" key="2">
    <source>
        <dbReference type="EMBL" id="CAD7234449.1"/>
    </source>
</evidence>
<gene>
    <name evidence="2" type="ORF">CTOB1V02_LOCUS12265</name>
</gene>